<gene>
    <name evidence="1" type="ORF">AFUS01_LOCUS26800</name>
</gene>
<evidence type="ECO:0000313" key="1">
    <source>
        <dbReference type="EMBL" id="CAG7816169.1"/>
    </source>
</evidence>
<reference evidence="1" key="1">
    <citation type="submission" date="2021-06" db="EMBL/GenBank/DDBJ databases">
        <authorList>
            <person name="Hodson N. C."/>
            <person name="Mongue J. A."/>
            <person name="Jaron S. K."/>
        </authorList>
    </citation>
    <scope>NUCLEOTIDE SEQUENCE</scope>
</reference>
<accession>A0A8J2L630</accession>
<sequence>KIAFCSETSIKTPGFLRFVSRSAKECENLSSVIQRFKIFSVKQIAKNHHIEENTTAEIPTTTEMINSVNKISQPIQSQSTNIEQVAKVTNVLTTWIPKLTPNLTATTSKVQTAPVTLDKEIEQSIQVSTTTEVAKKGFAPETTENVPTLTTR</sequence>
<feature type="non-terminal residue" evidence="1">
    <location>
        <position position="152"/>
    </location>
</feature>
<evidence type="ECO:0000313" key="2">
    <source>
        <dbReference type="Proteomes" id="UP000708208"/>
    </source>
</evidence>
<feature type="non-terminal residue" evidence="1">
    <location>
        <position position="1"/>
    </location>
</feature>
<protein>
    <submittedName>
        <fullName evidence="1">Uncharacterized protein</fullName>
    </submittedName>
</protein>
<comment type="caution">
    <text evidence="1">The sequence shown here is derived from an EMBL/GenBank/DDBJ whole genome shotgun (WGS) entry which is preliminary data.</text>
</comment>
<dbReference type="AlphaFoldDB" id="A0A8J2L630"/>
<organism evidence="1 2">
    <name type="scientific">Allacma fusca</name>
    <dbReference type="NCBI Taxonomy" id="39272"/>
    <lineage>
        <taxon>Eukaryota</taxon>
        <taxon>Metazoa</taxon>
        <taxon>Ecdysozoa</taxon>
        <taxon>Arthropoda</taxon>
        <taxon>Hexapoda</taxon>
        <taxon>Collembola</taxon>
        <taxon>Symphypleona</taxon>
        <taxon>Sminthuridae</taxon>
        <taxon>Allacma</taxon>
    </lineage>
</organism>
<dbReference type="Proteomes" id="UP000708208">
    <property type="component" value="Unassembled WGS sequence"/>
</dbReference>
<keyword evidence="2" id="KW-1185">Reference proteome</keyword>
<dbReference type="EMBL" id="CAJVCH010362892">
    <property type="protein sequence ID" value="CAG7816169.1"/>
    <property type="molecule type" value="Genomic_DNA"/>
</dbReference>
<proteinExistence type="predicted"/>
<name>A0A8J2L630_9HEXA</name>